<keyword evidence="1" id="KW-1133">Transmembrane helix</keyword>
<keyword evidence="1" id="KW-0812">Transmembrane</keyword>
<dbReference type="EMBL" id="JADGMS010000001">
    <property type="protein sequence ID" value="KAF9689923.1"/>
    <property type="molecule type" value="Genomic_DNA"/>
</dbReference>
<evidence type="ECO:0000313" key="3">
    <source>
        <dbReference type="Proteomes" id="UP000657918"/>
    </source>
</evidence>
<dbReference type="Proteomes" id="UP000657918">
    <property type="component" value="Unassembled WGS sequence"/>
</dbReference>
<sequence length="136" mass="15246">MNSTVMKEFVTRVSPDDPAVVVESPIKKIMIQNESVVMISVIPFFGPRPLIPLANPFSPILQNKINISQYYLWDGLRERETNVKVKEEKQQMYGLVTAAMSMTTITTVYMGAIVPKFVFDEVMRLDALICQASTGG</sequence>
<reference evidence="2 3" key="1">
    <citation type="submission" date="2020-10" db="EMBL/GenBank/DDBJ databases">
        <title>Plant Genome Project.</title>
        <authorList>
            <person name="Zhang R.-G."/>
        </authorList>
    </citation>
    <scope>NUCLEOTIDE SEQUENCE [LARGE SCALE GENOMIC DNA]</scope>
    <source>
        <strain evidence="2">FAFU-HL-1</strain>
        <tissue evidence="2">Leaf</tissue>
    </source>
</reference>
<accession>A0A835NCA8</accession>
<evidence type="ECO:0000313" key="2">
    <source>
        <dbReference type="EMBL" id="KAF9689923.1"/>
    </source>
</evidence>
<evidence type="ECO:0000256" key="1">
    <source>
        <dbReference type="SAM" id="Phobius"/>
    </source>
</evidence>
<keyword evidence="1" id="KW-0472">Membrane</keyword>
<organism evidence="2 3">
    <name type="scientific">Salix dunnii</name>
    <dbReference type="NCBI Taxonomy" id="1413687"/>
    <lineage>
        <taxon>Eukaryota</taxon>
        <taxon>Viridiplantae</taxon>
        <taxon>Streptophyta</taxon>
        <taxon>Embryophyta</taxon>
        <taxon>Tracheophyta</taxon>
        <taxon>Spermatophyta</taxon>
        <taxon>Magnoliopsida</taxon>
        <taxon>eudicotyledons</taxon>
        <taxon>Gunneridae</taxon>
        <taxon>Pentapetalae</taxon>
        <taxon>rosids</taxon>
        <taxon>fabids</taxon>
        <taxon>Malpighiales</taxon>
        <taxon>Salicaceae</taxon>
        <taxon>Saliceae</taxon>
        <taxon>Salix</taxon>
    </lineage>
</organism>
<name>A0A835NCA8_9ROSI</name>
<gene>
    <name evidence="2" type="ORF">SADUNF_Sadunf01G0142700</name>
</gene>
<protein>
    <submittedName>
        <fullName evidence="2">Uncharacterized protein</fullName>
    </submittedName>
</protein>
<dbReference type="AlphaFoldDB" id="A0A835NCA8"/>
<comment type="caution">
    <text evidence="2">The sequence shown here is derived from an EMBL/GenBank/DDBJ whole genome shotgun (WGS) entry which is preliminary data.</text>
</comment>
<keyword evidence="3" id="KW-1185">Reference proteome</keyword>
<proteinExistence type="predicted"/>
<feature type="transmembrane region" description="Helical" evidence="1">
    <location>
        <begin position="92"/>
        <end position="114"/>
    </location>
</feature>